<geneLocation type="plasmid" evidence="2 3">
    <name>pSmeSM11a</name>
</geneLocation>
<evidence type="ECO:0000256" key="1">
    <source>
        <dbReference type="SAM" id="MobiDB-lite"/>
    </source>
</evidence>
<keyword evidence="2" id="KW-0614">Plasmid</keyword>
<dbReference type="Proteomes" id="UP000009045">
    <property type="component" value="Plasmid pSmeSM11a"/>
</dbReference>
<reference evidence="2 3" key="1">
    <citation type="journal article" date="2006" name="Appl. Environ. Microbiol.">
        <title>Sequence analysis of the 144-kilobase accessory plasmid pSmeSM11a, isolated from a dominant Sinorhizobium meliloti strain identified during a long-term field release experiment.</title>
        <authorList>
            <person name="Stiens M."/>
            <person name="Schneiker S."/>
            <person name="Keller M."/>
            <person name="Kuhn S."/>
            <person name="Puhler A."/>
            <person name="Schluter A."/>
        </authorList>
    </citation>
    <scope>NUCLEOTIDE SEQUENCE [LARGE SCALE GENOMIC DNA]</scope>
    <source>
        <strain evidence="3">SM11</strain>
        <plasmid evidence="2 3">pSmeSM11a</plasmid>
    </source>
</reference>
<accession>Q1WLE4</accession>
<proteinExistence type="predicted"/>
<dbReference type="AlphaFoldDB" id="Q1WLE4"/>
<feature type="compositionally biased region" description="Basic and acidic residues" evidence="1">
    <location>
        <begin position="21"/>
        <end position="31"/>
    </location>
</feature>
<reference evidence="3" key="2">
    <citation type="journal article" date="2011" name="J. Biotechnol.">
        <title>The complete genome sequence of the dominant Sinorhizobium meliloti field isolate SM11 extends the S. meliloti pan-genome.</title>
        <authorList>
            <person name="Schneiker-Bekel S."/>
            <person name="Wibberg D."/>
            <person name="Bekel T."/>
            <person name="Blom J."/>
            <person name="Linke B."/>
            <person name="Neuweger H."/>
            <person name="Stiens M."/>
            <person name="Vorholter F.J."/>
            <person name="Weidner S."/>
            <person name="Goesmann A."/>
            <person name="Puhler A."/>
            <person name="Schluter A."/>
        </authorList>
    </citation>
    <scope>NUCLEOTIDE SEQUENCE [LARGE SCALE GENOMIC DNA]</scope>
    <source>
        <strain evidence="3">SM11</strain>
        <plasmid evidence="3">pSmeSM11a</plasmid>
    </source>
</reference>
<organism evidence="2 3">
    <name type="scientific">Sinorhizobium meliloti (strain SM11)</name>
    <dbReference type="NCBI Taxonomy" id="707241"/>
    <lineage>
        <taxon>Bacteria</taxon>
        <taxon>Pseudomonadati</taxon>
        <taxon>Pseudomonadota</taxon>
        <taxon>Alphaproteobacteria</taxon>
        <taxon>Hyphomicrobiales</taxon>
        <taxon>Rhizobiaceae</taxon>
        <taxon>Sinorhizobium/Ensifer group</taxon>
        <taxon>Sinorhizobium</taxon>
    </lineage>
</organism>
<name>Q1WLE4_SINMM</name>
<dbReference type="EMBL" id="DQ145546">
    <property type="protein sequence ID" value="ABA56056.1"/>
    <property type="molecule type" value="Genomic_DNA"/>
</dbReference>
<feature type="region of interest" description="Disordered" evidence="1">
    <location>
        <begin position="1"/>
        <end position="31"/>
    </location>
</feature>
<sequence length="50" mass="5974">MQDLLKFAQRDETASHTPQSTEREGSRTAEWRRLPERRIKFMNRLAIIDS</sequence>
<protein>
    <submittedName>
        <fullName evidence="2">Uncharacterized protein</fullName>
    </submittedName>
</protein>
<evidence type="ECO:0000313" key="2">
    <source>
        <dbReference type="EMBL" id="ABA56056.1"/>
    </source>
</evidence>
<evidence type="ECO:0000313" key="3">
    <source>
        <dbReference type="Proteomes" id="UP000009045"/>
    </source>
</evidence>